<protein>
    <recommendedName>
        <fullName evidence="6">Iron-sulfur cluster carrier protein</fullName>
    </recommendedName>
</protein>
<dbReference type="InterPro" id="IPR027417">
    <property type="entry name" value="P-loop_NTPase"/>
</dbReference>
<dbReference type="PANTHER" id="PTHR42961">
    <property type="entry name" value="IRON-SULFUR PROTEIN NUBPL"/>
    <property type="match status" value="1"/>
</dbReference>
<dbReference type="CDD" id="cd02037">
    <property type="entry name" value="Mrp_NBP35"/>
    <property type="match status" value="1"/>
</dbReference>
<dbReference type="RefSeq" id="WP_068350534.1">
    <property type="nucleotide sequence ID" value="NZ_CP016033.1"/>
</dbReference>
<keyword evidence="5 6" id="KW-0411">Iron-sulfur</keyword>
<comment type="similarity">
    <text evidence="6">Belongs to the Mrp/NBP35 ATP-binding proteins family.</text>
</comment>
<dbReference type="InterPro" id="IPR019591">
    <property type="entry name" value="Mrp/NBP35_ATP-bd"/>
</dbReference>
<reference evidence="7 8" key="1">
    <citation type="submission" date="2016-05" db="EMBL/GenBank/DDBJ databases">
        <title>Compelete Genome Sequence of Bacteriochlorophyll-Synthesizing Bacterium Porphyrobacter neustonensis DSM 9434.</title>
        <authorList>
            <person name="Shi X.-L."/>
            <person name="Wu Y.-H."/>
            <person name="Cheng H."/>
            <person name="Xu L."/>
            <person name="Zhang X.-Q."/>
            <person name="Wang C.-S."/>
            <person name="Xu X.-W."/>
        </authorList>
    </citation>
    <scope>NUCLEOTIDE SEQUENCE [LARGE SCALE GENOMIC DNA]</scope>
    <source>
        <strain evidence="7 8">DSM 9434</strain>
    </source>
</reference>
<dbReference type="GO" id="GO:0140663">
    <property type="term" value="F:ATP-dependent FeS chaperone activity"/>
    <property type="evidence" value="ECO:0007669"/>
    <property type="project" value="InterPro"/>
</dbReference>
<evidence type="ECO:0000256" key="2">
    <source>
        <dbReference type="ARBA" id="ARBA00022741"/>
    </source>
</evidence>
<feature type="binding site" evidence="6">
    <location>
        <begin position="93"/>
        <end position="100"/>
    </location>
    <ligand>
        <name>ATP</name>
        <dbReference type="ChEBI" id="CHEBI:30616"/>
    </ligand>
</feature>
<comment type="function">
    <text evidence="6">Binds and transfers iron-sulfur (Fe-S) clusters to target apoproteins. Can hydrolyze ATP.</text>
</comment>
<evidence type="ECO:0000313" key="8">
    <source>
        <dbReference type="Proteomes" id="UP000078263"/>
    </source>
</evidence>
<name>A0A192D4C7_9SPHN</name>
<organism evidence="7 8">
    <name type="scientific">Erythrobacter neustonensis</name>
    <dbReference type="NCBI Taxonomy" id="1112"/>
    <lineage>
        <taxon>Bacteria</taxon>
        <taxon>Pseudomonadati</taxon>
        <taxon>Pseudomonadota</taxon>
        <taxon>Alphaproteobacteria</taxon>
        <taxon>Sphingomonadales</taxon>
        <taxon>Erythrobacteraceae</taxon>
        <taxon>Erythrobacter/Porphyrobacter group</taxon>
        <taxon>Erythrobacter</taxon>
    </lineage>
</organism>
<evidence type="ECO:0000256" key="6">
    <source>
        <dbReference type="HAMAP-Rule" id="MF_02040"/>
    </source>
</evidence>
<dbReference type="Gene3D" id="3.40.50.300">
    <property type="entry name" value="P-loop containing nucleotide triphosphate hydrolases"/>
    <property type="match status" value="1"/>
</dbReference>
<keyword evidence="1 6" id="KW-0479">Metal-binding</keyword>
<evidence type="ECO:0000256" key="4">
    <source>
        <dbReference type="ARBA" id="ARBA00023004"/>
    </source>
</evidence>
<proteinExistence type="inferred from homology"/>
<dbReference type="Pfam" id="PF10609">
    <property type="entry name" value="ParA"/>
    <property type="match status" value="1"/>
</dbReference>
<evidence type="ECO:0000256" key="3">
    <source>
        <dbReference type="ARBA" id="ARBA00022840"/>
    </source>
</evidence>
<keyword evidence="8" id="KW-1185">Reference proteome</keyword>
<evidence type="ECO:0000256" key="1">
    <source>
        <dbReference type="ARBA" id="ARBA00022723"/>
    </source>
</evidence>
<dbReference type="SUPFAM" id="SSF52540">
    <property type="entry name" value="P-loop containing nucleoside triphosphate hydrolases"/>
    <property type="match status" value="1"/>
</dbReference>
<dbReference type="HAMAP" id="MF_02040">
    <property type="entry name" value="Mrp_NBP35"/>
    <property type="match status" value="1"/>
</dbReference>
<dbReference type="PANTHER" id="PTHR42961:SF2">
    <property type="entry name" value="IRON-SULFUR PROTEIN NUBPL"/>
    <property type="match status" value="1"/>
</dbReference>
<dbReference type="GO" id="GO:0016887">
    <property type="term" value="F:ATP hydrolysis activity"/>
    <property type="evidence" value="ECO:0007669"/>
    <property type="project" value="UniProtKB-UniRule"/>
</dbReference>
<dbReference type="InterPro" id="IPR033756">
    <property type="entry name" value="YlxH/NBP35"/>
</dbReference>
<dbReference type="OrthoDB" id="9809679at2"/>
<dbReference type="GO" id="GO:0005524">
    <property type="term" value="F:ATP binding"/>
    <property type="evidence" value="ECO:0007669"/>
    <property type="project" value="UniProtKB-UniRule"/>
</dbReference>
<gene>
    <name evidence="7" type="ORF">A9D12_06315</name>
</gene>
<keyword evidence="2 6" id="KW-0547">Nucleotide-binding</keyword>
<sequence length="335" mass="34764">MDNPSDTPSQSPADEALIRSALTAEINQRLRSARITDGRAVIIAEAGDLSEAARAELEAEIAAKLGALPQVTEVRVALTGERRRRRLIAVGSGKGGVGKSTLTTNLAVALAKTGRRVGVIDGDIYGPSQPKLLKTENIKPAATADGAKLIAIDSPYGVKVLSMGHIVAPGKALAWRGPMTGKALTQLIDADWGDTEVLLIDLPPGTGDVQLSMLSAHKPDGAVLVSTPQDLALIDAARAGQLFEQGDVPIIGLVENMAGYACPHCGEVSDPFGSGGVERFAGALDIPFMGRVPLTLATRVAGDRGEPPAAQDDDTAAPFHGIAQKLARWLDTGAI</sequence>
<dbReference type="STRING" id="1112.A9D12_06315"/>
<dbReference type="GO" id="GO:0016226">
    <property type="term" value="P:iron-sulfur cluster assembly"/>
    <property type="evidence" value="ECO:0007669"/>
    <property type="project" value="InterPro"/>
</dbReference>
<comment type="subunit">
    <text evidence="6">Homodimer.</text>
</comment>
<evidence type="ECO:0000313" key="7">
    <source>
        <dbReference type="EMBL" id="ANK12624.1"/>
    </source>
</evidence>
<evidence type="ECO:0000256" key="5">
    <source>
        <dbReference type="ARBA" id="ARBA00023014"/>
    </source>
</evidence>
<keyword evidence="6" id="KW-0378">Hydrolase</keyword>
<dbReference type="GO" id="GO:0046872">
    <property type="term" value="F:metal ion binding"/>
    <property type="evidence" value="ECO:0007669"/>
    <property type="project" value="UniProtKB-KW"/>
</dbReference>
<dbReference type="GO" id="GO:0051539">
    <property type="term" value="F:4 iron, 4 sulfur cluster binding"/>
    <property type="evidence" value="ECO:0007669"/>
    <property type="project" value="TreeGrafter"/>
</dbReference>
<dbReference type="KEGG" id="pns:A9D12_06315"/>
<keyword evidence="4 6" id="KW-0408">Iron</keyword>
<dbReference type="Proteomes" id="UP000078263">
    <property type="component" value="Chromosome"/>
</dbReference>
<accession>A0A192D4C7</accession>
<keyword evidence="3 6" id="KW-0067">ATP-binding</keyword>
<dbReference type="AlphaFoldDB" id="A0A192D4C7"/>
<dbReference type="EMBL" id="CP016033">
    <property type="protein sequence ID" value="ANK12624.1"/>
    <property type="molecule type" value="Genomic_DNA"/>
</dbReference>
<dbReference type="InterPro" id="IPR044304">
    <property type="entry name" value="NUBPL-like"/>
</dbReference>